<feature type="transmembrane region" description="Helical" evidence="11">
    <location>
        <begin position="12"/>
        <end position="32"/>
    </location>
</feature>
<dbReference type="Pfam" id="PF10502">
    <property type="entry name" value="Peptidase_S26"/>
    <property type="match status" value="1"/>
</dbReference>
<dbReference type="EMBL" id="MT631255">
    <property type="protein sequence ID" value="QNO47290.1"/>
    <property type="molecule type" value="Genomic_DNA"/>
</dbReference>
<dbReference type="Gene3D" id="2.10.109.10">
    <property type="entry name" value="Umud Fragment, subunit A"/>
    <property type="match status" value="1"/>
</dbReference>
<feature type="transmembrane region" description="Helical" evidence="11">
    <location>
        <begin position="79"/>
        <end position="106"/>
    </location>
</feature>
<dbReference type="AlphaFoldDB" id="A0A7G9YH06"/>
<evidence type="ECO:0000256" key="7">
    <source>
        <dbReference type="ARBA" id="ARBA00022989"/>
    </source>
</evidence>
<name>A0A7G9YH06_9EURY</name>
<dbReference type="NCBIfam" id="TIGR02228">
    <property type="entry name" value="sigpep_I_arch"/>
    <property type="match status" value="1"/>
</dbReference>
<evidence type="ECO:0000259" key="12">
    <source>
        <dbReference type="Pfam" id="PF10502"/>
    </source>
</evidence>
<keyword evidence="2" id="KW-0645">Protease</keyword>
<keyword evidence="5" id="KW-0256">Endoplasmic reticulum</keyword>
<comment type="function">
    <text evidence="10">Catalytic component of the signal peptidase complex (SPC) which catalyzes the cleavage of N-terminal signal sequences from nascent proteins as they are translocated into the lumen of the endoplasmic reticulum. Specifically cleaves N-terminal signal peptides that contain a hydrophobic alpha-helix (h-region) shorter than 18-20 amino acids.</text>
</comment>
<sequence length="249" mass="27515">MLWIDIIKNIAFNLSCGLIFSAILLVIFYTSYRTVVAGGAPPLSHTIIGAANAVHTRSYEHRVDSKMGHYRELTEKTDIISTVVPLIIVIIVAYLFYNQLLFFAVVGSGSMEPTLMTGDLVMIQNIDAEPQIGDIVMFETSAVTIPVIHRVYSVSEPGFRTKGDAAGSRADDWVVSDDQVCGEAVEIGGEPIVIRSFGRYFIEDVPDGETYTKYGREYGFVKKLVQSVKSLGLVIFIVCILMYILSAKR</sequence>
<keyword evidence="3 11" id="KW-0812">Transmembrane</keyword>
<evidence type="ECO:0000256" key="9">
    <source>
        <dbReference type="ARBA" id="ARBA00033305"/>
    </source>
</evidence>
<evidence type="ECO:0000256" key="5">
    <source>
        <dbReference type="ARBA" id="ARBA00022824"/>
    </source>
</evidence>
<accession>A0A7G9YH06</accession>
<keyword evidence="8 11" id="KW-0472">Membrane</keyword>
<feature type="domain" description="Peptidase S26" evidence="12">
    <location>
        <begin position="82"/>
        <end position="152"/>
    </location>
</feature>
<gene>
    <name evidence="13" type="ORF">POPKKDDM_00009</name>
</gene>
<evidence type="ECO:0000256" key="11">
    <source>
        <dbReference type="SAM" id="Phobius"/>
    </source>
</evidence>
<keyword evidence="4" id="KW-0378">Hydrolase</keyword>
<evidence type="ECO:0000256" key="8">
    <source>
        <dbReference type="ARBA" id="ARBA00023136"/>
    </source>
</evidence>
<dbReference type="GO" id="GO:0006465">
    <property type="term" value="P:signal peptide processing"/>
    <property type="evidence" value="ECO:0007669"/>
    <property type="project" value="InterPro"/>
</dbReference>
<comment type="subcellular location">
    <subcellularLocation>
        <location evidence="1">Endoplasmic reticulum membrane</location>
        <topology evidence="1">Single-pass type II membrane protein</topology>
    </subcellularLocation>
</comment>
<proteinExistence type="predicted"/>
<evidence type="ECO:0000256" key="1">
    <source>
        <dbReference type="ARBA" id="ARBA00004648"/>
    </source>
</evidence>
<keyword evidence="7 11" id="KW-1133">Transmembrane helix</keyword>
<evidence type="ECO:0000256" key="3">
    <source>
        <dbReference type="ARBA" id="ARBA00022692"/>
    </source>
</evidence>
<organism evidence="13">
    <name type="scientific">Candidatus Methanogaster sp. ANME-2c ERB4</name>
    <dbReference type="NCBI Taxonomy" id="2759911"/>
    <lineage>
        <taxon>Archaea</taxon>
        <taxon>Methanobacteriati</taxon>
        <taxon>Methanobacteriota</taxon>
        <taxon>Stenosarchaea group</taxon>
        <taxon>Methanomicrobia</taxon>
        <taxon>Methanosarcinales</taxon>
        <taxon>ANME-2 cluster</taxon>
        <taxon>Candidatus Methanogasteraceae</taxon>
        <taxon>Candidatus Methanogaster</taxon>
    </lineage>
</organism>
<dbReference type="PROSITE" id="PS00501">
    <property type="entry name" value="SPASE_I_1"/>
    <property type="match status" value="1"/>
</dbReference>
<dbReference type="PANTHER" id="PTHR10806">
    <property type="entry name" value="SIGNAL PEPTIDASE COMPLEX CATALYTIC SUBUNIT SEC11"/>
    <property type="match status" value="1"/>
</dbReference>
<dbReference type="PANTHER" id="PTHR10806:SF6">
    <property type="entry name" value="SIGNAL PEPTIDASE COMPLEX CATALYTIC SUBUNIT SEC11"/>
    <property type="match status" value="1"/>
</dbReference>
<evidence type="ECO:0000256" key="4">
    <source>
        <dbReference type="ARBA" id="ARBA00022801"/>
    </source>
</evidence>
<dbReference type="InterPro" id="IPR001733">
    <property type="entry name" value="Peptidase_S26B"/>
</dbReference>
<dbReference type="InterPro" id="IPR019533">
    <property type="entry name" value="Peptidase_S26"/>
</dbReference>
<dbReference type="GO" id="GO:0004252">
    <property type="term" value="F:serine-type endopeptidase activity"/>
    <property type="evidence" value="ECO:0007669"/>
    <property type="project" value="InterPro"/>
</dbReference>
<evidence type="ECO:0000256" key="10">
    <source>
        <dbReference type="ARBA" id="ARBA00045533"/>
    </source>
</evidence>
<dbReference type="CDD" id="cd06530">
    <property type="entry name" value="S26_SPase_I"/>
    <property type="match status" value="1"/>
</dbReference>
<dbReference type="InterPro" id="IPR036286">
    <property type="entry name" value="LexA/Signal_pep-like_sf"/>
</dbReference>
<dbReference type="SUPFAM" id="SSF51306">
    <property type="entry name" value="LexA/Signal peptidase"/>
    <property type="match status" value="1"/>
</dbReference>
<reference evidence="13" key="1">
    <citation type="submission" date="2020-06" db="EMBL/GenBank/DDBJ databases">
        <title>Unique genomic features of the anaerobic methanotrophic archaea.</title>
        <authorList>
            <person name="Chadwick G.L."/>
            <person name="Skennerton C.T."/>
            <person name="Laso-Perez R."/>
            <person name="Leu A.O."/>
            <person name="Speth D.R."/>
            <person name="Yu H."/>
            <person name="Morgan-Lang C."/>
            <person name="Hatzenpichler R."/>
            <person name="Goudeau D."/>
            <person name="Malmstrom R."/>
            <person name="Brazelton W.J."/>
            <person name="Woyke T."/>
            <person name="Hallam S.J."/>
            <person name="Tyson G.W."/>
            <person name="Wegener G."/>
            <person name="Boetius A."/>
            <person name="Orphan V."/>
        </authorList>
    </citation>
    <scope>NUCLEOTIDE SEQUENCE</scope>
</reference>
<protein>
    <recommendedName>
        <fullName evidence="9">Signal peptidase I</fullName>
    </recommendedName>
</protein>
<evidence type="ECO:0000256" key="2">
    <source>
        <dbReference type="ARBA" id="ARBA00022670"/>
    </source>
</evidence>
<keyword evidence="6" id="KW-0735">Signal-anchor</keyword>
<evidence type="ECO:0000256" key="6">
    <source>
        <dbReference type="ARBA" id="ARBA00022968"/>
    </source>
</evidence>
<dbReference type="GO" id="GO:0016020">
    <property type="term" value="C:membrane"/>
    <property type="evidence" value="ECO:0007669"/>
    <property type="project" value="InterPro"/>
</dbReference>
<evidence type="ECO:0000313" key="13">
    <source>
        <dbReference type="EMBL" id="QNO47290.1"/>
    </source>
</evidence>
<dbReference type="InterPro" id="IPR019756">
    <property type="entry name" value="Pept_S26A_signal_pept_1_Ser-AS"/>
</dbReference>
<feature type="transmembrane region" description="Helical" evidence="11">
    <location>
        <begin position="228"/>
        <end position="246"/>
    </location>
</feature>